<feature type="compositionally biased region" description="Low complexity" evidence="11">
    <location>
        <begin position="341"/>
        <end position="353"/>
    </location>
</feature>
<dbReference type="InterPro" id="IPR044769">
    <property type="entry name" value="PIKfyve_PIPKc"/>
</dbReference>
<evidence type="ECO:0000256" key="7">
    <source>
        <dbReference type="ARBA" id="ARBA00022833"/>
    </source>
</evidence>
<dbReference type="EMBL" id="BAABUJ010000031">
    <property type="protein sequence ID" value="GAA5803988.1"/>
    <property type="molecule type" value="Genomic_DNA"/>
</dbReference>
<feature type="region of interest" description="Disordered" evidence="11">
    <location>
        <begin position="1617"/>
        <end position="1652"/>
    </location>
</feature>
<dbReference type="CDD" id="cd15725">
    <property type="entry name" value="FYVE_PIKfyve_Fab1"/>
    <property type="match status" value="1"/>
</dbReference>
<dbReference type="SUPFAM" id="SSF56104">
    <property type="entry name" value="SAICAR synthase-like"/>
    <property type="match status" value="1"/>
</dbReference>
<dbReference type="Gene3D" id="3.30.810.10">
    <property type="entry name" value="2-Layer Sandwich"/>
    <property type="match status" value="1"/>
</dbReference>
<feature type="region of interest" description="Disordered" evidence="11">
    <location>
        <begin position="432"/>
        <end position="456"/>
    </location>
</feature>
<evidence type="ECO:0000313" key="14">
    <source>
        <dbReference type="EMBL" id="GAA5803988.1"/>
    </source>
</evidence>
<dbReference type="InterPro" id="IPR013083">
    <property type="entry name" value="Znf_RING/FYVE/PHD"/>
</dbReference>
<feature type="compositionally biased region" description="Basic and acidic residues" evidence="11">
    <location>
        <begin position="1766"/>
        <end position="1780"/>
    </location>
</feature>
<dbReference type="InterPro" id="IPR027409">
    <property type="entry name" value="GroEL-like_apical_dom_sf"/>
</dbReference>
<accession>A0ABP9YAN4</accession>
<dbReference type="SUPFAM" id="SSF54849">
    <property type="entry name" value="GroEL-intermediate domain like"/>
    <property type="match status" value="1"/>
</dbReference>
<comment type="caution">
    <text evidence="14">The sequence shown here is derived from an EMBL/GenBank/DDBJ whole genome shotgun (WGS) entry which is preliminary data.</text>
</comment>
<dbReference type="InterPro" id="IPR027483">
    <property type="entry name" value="PInositol-4-P-4/5-kinase_C_sf"/>
</dbReference>
<feature type="region of interest" description="Disordered" evidence="11">
    <location>
        <begin position="1907"/>
        <end position="1972"/>
    </location>
</feature>
<feature type="compositionally biased region" description="Low complexity" evidence="11">
    <location>
        <begin position="97"/>
        <end position="117"/>
    </location>
</feature>
<evidence type="ECO:0000313" key="15">
    <source>
        <dbReference type="Proteomes" id="UP001476247"/>
    </source>
</evidence>
<dbReference type="Gene3D" id="3.30.40.10">
    <property type="entry name" value="Zinc/RING finger domain, C3HC4 (zinc finger)"/>
    <property type="match status" value="1"/>
</dbReference>
<feature type="region of interest" description="Disordered" evidence="11">
    <location>
        <begin position="1751"/>
        <end position="1780"/>
    </location>
</feature>
<feature type="compositionally biased region" description="Polar residues" evidence="11">
    <location>
        <begin position="1936"/>
        <end position="1946"/>
    </location>
</feature>
<dbReference type="InterPro" id="IPR027484">
    <property type="entry name" value="PInositol-4-P-5-kinase_N"/>
</dbReference>
<reference evidence="14 15" key="1">
    <citation type="submission" date="2024-04" db="EMBL/GenBank/DDBJ databases">
        <title>genome sequences of Mucor flavus KT1a and Helicostylum pulchrum KT1b strains isolation_sourced from the surface of a dry-aged beef.</title>
        <authorList>
            <person name="Toyotome T."/>
            <person name="Hosono M."/>
            <person name="Torimaru M."/>
            <person name="Fukuda K."/>
            <person name="Mikami N."/>
        </authorList>
    </citation>
    <scope>NUCLEOTIDE SEQUENCE [LARGE SCALE GENOMIC DNA]</scope>
    <source>
        <strain evidence="14 15">KT1b</strain>
    </source>
</reference>
<dbReference type="PANTHER" id="PTHR45748:SF7">
    <property type="entry name" value="1-PHOSPHATIDYLINOSITOL 3-PHOSPHATE 5-KINASE-RELATED"/>
    <property type="match status" value="1"/>
</dbReference>
<dbReference type="Proteomes" id="UP001476247">
    <property type="component" value="Unassembled WGS sequence"/>
</dbReference>
<dbReference type="Pfam" id="PF01363">
    <property type="entry name" value="FYVE"/>
    <property type="match status" value="1"/>
</dbReference>
<dbReference type="PROSITE" id="PS51455">
    <property type="entry name" value="PIPK"/>
    <property type="match status" value="1"/>
</dbReference>
<feature type="compositionally biased region" description="Polar residues" evidence="11">
    <location>
        <begin position="704"/>
        <end position="727"/>
    </location>
</feature>
<feature type="region of interest" description="Disordered" evidence="11">
    <location>
        <begin position="489"/>
        <end position="508"/>
    </location>
</feature>
<keyword evidence="2 10" id="KW-0808">Transferase</keyword>
<feature type="compositionally biased region" description="Low complexity" evidence="11">
    <location>
        <begin position="1641"/>
        <end position="1650"/>
    </location>
</feature>
<dbReference type="CDD" id="cd17300">
    <property type="entry name" value="PIPKc_PIKfyve"/>
    <property type="match status" value="1"/>
</dbReference>
<evidence type="ECO:0000256" key="4">
    <source>
        <dbReference type="ARBA" id="ARBA00022741"/>
    </source>
</evidence>
<feature type="region of interest" description="Disordered" evidence="11">
    <location>
        <begin position="54"/>
        <end position="75"/>
    </location>
</feature>
<dbReference type="InterPro" id="IPR017455">
    <property type="entry name" value="Znf_FYVE-rel"/>
</dbReference>
<evidence type="ECO:0000256" key="11">
    <source>
        <dbReference type="SAM" id="MobiDB-lite"/>
    </source>
</evidence>
<feature type="compositionally biased region" description="Acidic residues" evidence="11">
    <location>
        <begin position="1951"/>
        <end position="1966"/>
    </location>
</feature>
<feature type="domain" description="PIPK" evidence="13">
    <location>
        <begin position="2180"/>
        <end position="2501"/>
    </location>
</feature>
<evidence type="ECO:0000256" key="9">
    <source>
        <dbReference type="PROSITE-ProRule" id="PRU00091"/>
    </source>
</evidence>
<feature type="compositionally biased region" description="Polar residues" evidence="11">
    <location>
        <begin position="118"/>
        <end position="128"/>
    </location>
</feature>
<evidence type="ECO:0000259" key="13">
    <source>
        <dbReference type="PROSITE" id="PS51455"/>
    </source>
</evidence>
<feature type="region of interest" description="Disordered" evidence="11">
    <location>
        <begin position="95"/>
        <end position="144"/>
    </location>
</feature>
<dbReference type="Gene3D" id="3.30.800.10">
    <property type="entry name" value="Phosphatidylinositol Phosphate Kinase II Beta"/>
    <property type="match status" value="1"/>
</dbReference>
<feature type="compositionally biased region" description="Polar residues" evidence="11">
    <location>
        <begin position="354"/>
        <end position="365"/>
    </location>
</feature>
<dbReference type="InterPro" id="IPR002498">
    <property type="entry name" value="PInositol-4-P-4/5-kinase_core"/>
</dbReference>
<keyword evidence="8 10" id="KW-0067">ATP-binding</keyword>
<feature type="region of interest" description="Disordered" evidence="11">
    <location>
        <begin position="309"/>
        <end position="371"/>
    </location>
</feature>
<feature type="compositionally biased region" description="Polar residues" evidence="11">
    <location>
        <begin position="1751"/>
        <end position="1765"/>
    </location>
</feature>
<dbReference type="SMART" id="SM00330">
    <property type="entry name" value="PIPKc"/>
    <property type="match status" value="1"/>
</dbReference>
<sequence length="2534" mass="285164">MDNKQRRSSLTSFNFQTPEDNINEEGVLSKIFDKVLSAVSGQPHIQDNCSVRTTSTLNDKKPSDISLMSGEHSATSIPNNFEQQQQLALPNSISTNSSLSRHLTTASSSTTTTTSNSNKDQTITNFPTSIHPETVPRPSTSTTATTATTITVGNQKMEQKCMHEPSNNSTVQFIMSANRISQDDSRASIDFLLGSPLTKRRSIDSDTQSVATNFSISNSNSLSKILARLRGQKNDKEFWMPDEQCKECYKCRKPFTLLRRKHHCRTCGQIFCGRCASHVISGKIYKQKGQFRVCNFCYAEQLLQLKENIPPSNSDTHDYPLSKHPSNATSVVGNNADTDIQQQQQLQQQQQNQHPGKSYNSNIIPSQKPPLAVPKMQIPATALRHTRSTYGNDDTTMFALEIPTHGSENYLGGSPQKSFLLERPHSSNTFRTQEQYSNNNTNDSPTLPHSNAISSSNVIPTITTTGTSANESTTSGGLKRLLDAGTSLLKSTTLSRPRSNTSSSAPMEDTRYPVMTQYGSPGTFRGNSNYPLPPHLLNRGGGTVLAESELSPFPGNNEDTTESYQDHLHPHYERPQLIPPPPPPPPPQPPIYGMFHTNSSQILPKSTYGDQLNVNSNQGINSNVVATVGSDDESYDNRLRIKRTEEFRGKNLPSRHSYNSLRRLSFTGNGGNTGANGNKKLFKNNMIRINTIGLPKSDFGSQSFNESWSPNPFINDGSQQNQTQPFQQEAPPASKNRLRLPPRQRRVSGPPPQIVELSLSARTHARRILRQLMEEITLEDTSKRNWEEVIMSILLKVAHNVQPDISAGDDMDVRHYVKIKKIPGGVPSDSFYVKGVVCTKNVAHKRMMHNISNPRILILLFSLDYSRIEMENQLLSINPVITQEREHIKKLVGRIVALKPSLLVVKSTVSRLALEFLLEAKIPVVHNVKHSVIEAIARCTQASIVTSVDKLQHGLSFGRCGSFEIRTVMHEWIPNRRKTFLIFDNCSPELGGTIVLRGERDETLRVIKRLIDFMVFVVNNLKLETSLLLDSFAKSRGSTEINVGPTVPTSYLSETTKSPFVSVISELTKLELQQSGESACATSVVEYEEDDSATINSHYTTALLKLYQNTILSVSQFVVFPPPYLLVALKETEDKLALINDQKRRKSASGSSILTTNTTKDFTAPLSASPTRSTFERQSIHSADNSTFVAKTESSEQYYRHQHWHEEDVVIEAENDLIAKHRQISKAWEAYIGENPEFISPFYHQNIVVLFSSVCTVTTVPCQGPEIRIFSFYRFPSDKTLGQYITDFCTDAHQPCSSFMCDNPMLQHYRSYAHGNARVNVMIEPFACPLPGMQNKLLMWNYCKECDKPTPVLPVSENTWNYSFGKFLEIFFYQKGVYCRADICPHDMNRNHVRYFGYMNLAVRFQYDSIDLLEVTVPPMKLFILSKVQMDIKDAELALLRSKINKFYQSIIERNKAFPFDLVDPHKLDSCKTELQDMSTVAQGEKKDILQHVQNVYAHSDPYDTLTISGVRKHLFQIVSHWDAMYSDFVRYYLQPERELKKITANHLRKMFPTDISEFAISNMDNERTKRATEATDLPLLGIGLDGEDDDTLIGHNYKRKFSTKVDECDTKKNSKMVFPTLSSSPSERNSSAGGNDDDQSSSSEDSVLVDSDHKGSFLRPEIRRRLSLELLNELNAKLKIDEGRSTGIEALNQITSNKFLRLKSPGSISATFTPSRIPIPLYSANVKVGIPSTPPLYQLFNRRQRSNMNTFASSARPSSNTVSHSTDKKGKSSAAKKDLSNVTLPVKIPDAKMPRSVTSANIPQRGRHIRHHSIGHSQRLNHKSLFEQLGNRYNEDTEGDGNEEDDPSTFLQRNINTRKFRSRLPRKKTYIQVYSRANDLVQEDIDDEFYASGDFPEDTVSIESTIKNKKKHHKNGNSSKKRYIEHPYGRKRETQTSNRLVTRNVNSNGDEADNDDNDLSNDSGDDSDKSQIDYFSSLAPYTHKVIEGATAVLEATSDKEIIENQSLPTNLTNNEHQQYQFAKTYFPFSDGQLDMSSGLSGEEGNDRDLPCASELLMDQQANVDTMSIDDLHNIHPDIITDGLHPSNADYSRSNITDALEDGRHSPEKISFMKTLTNFLTDNGVGNLLPLESPLLPTEYVFPESCVVVREDEPSTIIAHTLSSEDYLVKMHEIQEFSSDNQSNDGTIKPGNASLAGSKAPSISTMDNGGNPAPSVDGIQETLLRESGTHMRYNFSTGSSKFFCKIFFSEQFDALRRNCGCDESYIMSLASCIKWDSSGGKSGSAFLKTKNDRLLMKQMSKYELDAFLGFAPAYFQHMSEAFFRELPTVLAKIFGFYSIGYKNSVTGKSMRMDVLVMENLFYQRNIKKIFDLKGSMRNRHVQSTGKQDEVLLDENLVELIYQSPLFIRTHSKEILRSSLHNDTLFLSQRNVMDYSLLVGIDEERQELVVGIVDFIRTFTWDKKLESWVKESGILGGGGKGPTIVSPRQYRIRFREAMERYFLMVPDYWALTRQSQSSYAALHHHQIIQSDSDGE</sequence>
<proteinExistence type="predicted"/>
<feature type="compositionally biased region" description="Basic and acidic residues" evidence="11">
    <location>
        <begin position="1923"/>
        <end position="1935"/>
    </location>
</feature>
<feature type="compositionally biased region" description="Polar residues" evidence="11">
    <location>
        <begin position="1621"/>
        <end position="1634"/>
    </location>
</feature>
<keyword evidence="3" id="KW-0479">Metal-binding</keyword>
<evidence type="ECO:0000259" key="12">
    <source>
        <dbReference type="PROSITE" id="PS50178"/>
    </source>
</evidence>
<dbReference type="SUPFAM" id="SSF52029">
    <property type="entry name" value="GroEL apical domain-like"/>
    <property type="match status" value="1"/>
</dbReference>
<evidence type="ECO:0000256" key="8">
    <source>
        <dbReference type="ARBA" id="ARBA00022840"/>
    </source>
</evidence>
<dbReference type="InterPro" id="IPR027410">
    <property type="entry name" value="TCP-1-like_intermed_sf"/>
</dbReference>
<protein>
    <recommendedName>
        <fullName evidence="1">1-phosphatidylinositol-3-phosphate 5-kinase</fullName>
        <ecNumber evidence="1">2.7.1.150</ecNumber>
    </recommendedName>
</protein>
<evidence type="ECO:0000256" key="1">
    <source>
        <dbReference type="ARBA" id="ARBA00012009"/>
    </source>
</evidence>
<evidence type="ECO:0000256" key="2">
    <source>
        <dbReference type="ARBA" id="ARBA00022679"/>
    </source>
</evidence>
<dbReference type="PROSITE" id="PS50178">
    <property type="entry name" value="ZF_FYVE"/>
    <property type="match status" value="1"/>
</dbReference>
<dbReference type="Gene3D" id="3.50.7.10">
    <property type="entry name" value="GroEL"/>
    <property type="match status" value="1"/>
</dbReference>
<evidence type="ECO:0000256" key="5">
    <source>
        <dbReference type="ARBA" id="ARBA00022771"/>
    </source>
</evidence>
<gene>
    <name evidence="14" type="ORF">HPULCUR_009473</name>
</gene>
<dbReference type="InterPro" id="IPR000306">
    <property type="entry name" value="Znf_FYVE"/>
</dbReference>
<dbReference type="InterPro" id="IPR011011">
    <property type="entry name" value="Znf_FYVE_PHD"/>
</dbReference>
<feature type="region of interest" description="Disordered" evidence="11">
    <location>
        <begin position="2178"/>
        <end position="2217"/>
    </location>
</feature>
<dbReference type="SUPFAM" id="SSF57903">
    <property type="entry name" value="FYVE/PHD zinc finger"/>
    <property type="match status" value="1"/>
</dbReference>
<dbReference type="Pfam" id="PF01504">
    <property type="entry name" value="PIP5K"/>
    <property type="match status" value="1"/>
</dbReference>
<organism evidence="14 15">
    <name type="scientific">Helicostylum pulchrum</name>
    <dbReference type="NCBI Taxonomy" id="562976"/>
    <lineage>
        <taxon>Eukaryota</taxon>
        <taxon>Fungi</taxon>
        <taxon>Fungi incertae sedis</taxon>
        <taxon>Mucoromycota</taxon>
        <taxon>Mucoromycotina</taxon>
        <taxon>Mucoromycetes</taxon>
        <taxon>Mucorales</taxon>
        <taxon>Mucorineae</taxon>
        <taxon>Mucoraceae</taxon>
        <taxon>Helicostylum</taxon>
    </lineage>
</organism>
<dbReference type="Pfam" id="PF00118">
    <property type="entry name" value="Cpn60_TCP1"/>
    <property type="match status" value="1"/>
</dbReference>
<keyword evidence="7" id="KW-0862">Zinc</keyword>
<name>A0ABP9YAN4_9FUNG</name>
<feature type="compositionally biased region" description="Basic residues" evidence="11">
    <location>
        <begin position="736"/>
        <end position="746"/>
    </location>
</feature>
<feature type="compositionally biased region" description="Polar residues" evidence="11">
    <location>
        <begin position="489"/>
        <end position="505"/>
    </location>
</feature>
<feature type="region of interest" description="Disordered" evidence="11">
    <location>
        <begin position="704"/>
        <end position="751"/>
    </location>
</feature>
<keyword evidence="6 10" id="KW-0418">Kinase</keyword>
<evidence type="ECO:0000256" key="3">
    <source>
        <dbReference type="ARBA" id="ARBA00022723"/>
    </source>
</evidence>
<feature type="compositionally biased region" description="Polar residues" evidence="11">
    <location>
        <begin position="324"/>
        <end position="340"/>
    </location>
</feature>
<dbReference type="CDD" id="cd03334">
    <property type="entry name" value="Fab1_TCP"/>
    <property type="match status" value="1"/>
</dbReference>
<feature type="compositionally biased region" description="Basic residues" evidence="11">
    <location>
        <begin position="1908"/>
        <end position="1922"/>
    </location>
</feature>
<dbReference type="SMART" id="SM00064">
    <property type="entry name" value="FYVE"/>
    <property type="match status" value="1"/>
</dbReference>
<dbReference type="EC" id="2.7.1.150" evidence="1"/>
<dbReference type="InterPro" id="IPR002423">
    <property type="entry name" value="Cpn60/GroEL/TCP-1"/>
</dbReference>
<feature type="domain" description="FYVE-type" evidence="12">
    <location>
        <begin position="242"/>
        <end position="302"/>
    </location>
</feature>
<keyword evidence="4 10" id="KW-0547">Nucleotide-binding</keyword>
<dbReference type="PANTHER" id="PTHR45748">
    <property type="entry name" value="1-PHOSPHATIDYLINOSITOL 3-PHOSPHATE 5-KINASE-RELATED"/>
    <property type="match status" value="1"/>
</dbReference>
<keyword evidence="15" id="KW-1185">Reference proteome</keyword>
<evidence type="ECO:0000256" key="6">
    <source>
        <dbReference type="ARBA" id="ARBA00022777"/>
    </source>
</evidence>
<keyword evidence="5 9" id="KW-0863">Zinc-finger</keyword>
<evidence type="ECO:0000256" key="10">
    <source>
        <dbReference type="PROSITE-ProRule" id="PRU00781"/>
    </source>
</evidence>